<keyword evidence="3" id="KW-1185">Reference proteome</keyword>
<protein>
    <recommendedName>
        <fullName evidence="4">Outer membrane lipoprotein-sorting protein</fullName>
    </recommendedName>
</protein>
<dbReference type="Proteomes" id="UP001319861">
    <property type="component" value="Chromosome"/>
</dbReference>
<evidence type="ECO:0000313" key="3">
    <source>
        <dbReference type="Proteomes" id="UP001319861"/>
    </source>
</evidence>
<dbReference type="EMBL" id="AP024525">
    <property type="protein sequence ID" value="BCT75749.1"/>
    <property type="molecule type" value="Genomic_DNA"/>
</dbReference>
<evidence type="ECO:0008006" key="4">
    <source>
        <dbReference type="Google" id="ProtNLM"/>
    </source>
</evidence>
<dbReference type="InterPro" id="IPR052944">
    <property type="entry name" value="Sporulation_related"/>
</dbReference>
<evidence type="ECO:0000256" key="1">
    <source>
        <dbReference type="SAM" id="MobiDB-lite"/>
    </source>
</evidence>
<accession>A0ABM7PU93</accession>
<sequence>MPGGATQRRWLRWIPAAAVPAVVAVGVLASGATAGSPPPPATPSQVLSLVAGHTAQAFSGTMEERTDLGLPSIPGQALSAAKGSSSLGSEAALLDLLTAAHTANVYADGPTRQRVQVIDQLAERDAIRNGADAWTYDSSTNAVTHAVLPAGTAGSPEATASAAPLTPEQLAQRLLAAAGPSTDVSLGDPATVAGHSAYTLVLTPKASATLVAQVRIAVEAQTGLPLAVDVFAKGQSDPAVHAAFTKLDLAAPDQSVFAFTPPPGAKVTEKTLPAPAGKAAANKAPSSAAPQAAPTHAPRGWDTVVTIPADKVPAGFADQPLVKQLATPVAGGRVVSSSLFTVLLAADGRVLAGAVPASALEAAAAGTGTK</sequence>
<proteinExistence type="predicted"/>
<organism evidence="2 3">
    <name type="scientific">Sinomonas cyclohexanicum</name>
    <name type="common">Corynebacterium cyclohexanicum</name>
    <dbReference type="NCBI Taxonomy" id="322009"/>
    <lineage>
        <taxon>Bacteria</taxon>
        <taxon>Bacillati</taxon>
        <taxon>Actinomycetota</taxon>
        <taxon>Actinomycetes</taxon>
        <taxon>Micrococcales</taxon>
        <taxon>Micrococcaceae</taxon>
        <taxon>Sinomonas</taxon>
    </lineage>
</organism>
<dbReference type="PANTHER" id="PTHR37507">
    <property type="entry name" value="SPORULATION PROTEIN YDCC"/>
    <property type="match status" value="1"/>
</dbReference>
<feature type="region of interest" description="Disordered" evidence="1">
    <location>
        <begin position="275"/>
        <end position="299"/>
    </location>
</feature>
<dbReference type="RefSeq" id="WP_229232461.1">
    <property type="nucleotide sequence ID" value="NZ_AP024525.1"/>
</dbReference>
<dbReference type="PANTHER" id="PTHR37507:SF2">
    <property type="entry name" value="SPORULATION PROTEIN YDCC"/>
    <property type="match status" value="1"/>
</dbReference>
<reference evidence="2 3" key="1">
    <citation type="journal article" date="2021" name="J. Biosci. Bioeng.">
        <title>Identification and characterization of a chc gene cluster responsible for the aromatization pathway of cyclohexanecarboxylate degradation in Sinomonas cyclohexanicum ATCC 51369.</title>
        <authorList>
            <person name="Yamamoto T."/>
            <person name="Hasegawa Y."/>
            <person name="Lau P.C.K."/>
            <person name="Iwaki H."/>
        </authorList>
    </citation>
    <scope>NUCLEOTIDE SEQUENCE [LARGE SCALE GENOMIC DNA]</scope>
    <source>
        <strain evidence="2 3">ATCC 51369</strain>
    </source>
</reference>
<dbReference type="InterPro" id="IPR029046">
    <property type="entry name" value="LolA/LolB/LppX"/>
</dbReference>
<dbReference type="SUPFAM" id="SSF89392">
    <property type="entry name" value="Prokaryotic lipoproteins and lipoprotein localization factors"/>
    <property type="match status" value="1"/>
</dbReference>
<feature type="compositionally biased region" description="Low complexity" evidence="1">
    <location>
        <begin position="275"/>
        <end position="298"/>
    </location>
</feature>
<evidence type="ECO:0000313" key="2">
    <source>
        <dbReference type="EMBL" id="BCT75749.1"/>
    </source>
</evidence>
<gene>
    <name evidence="2" type="ORF">SCMU_15910</name>
</gene>
<dbReference type="Gene3D" id="2.50.20.10">
    <property type="entry name" value="Lipoprotein localisation LolA/LolB/LppX"/>
    <property type="match status" value="1"/>
</dbReference>
<name>A0ABM7PU93_SINCY</name>